<feature type="transmembrane region" description="Helical" evidence="2">
    <location>
        <begin position="182"/>
        <end position="203"/>
    </location>
</feature>
<dbReference type="InterPro" id="IPR006876">
    <property type="entry name" value="LMBR1-like_membr_prot"/>
</dbReference>
<name>A0AAW1IE39_POPJA</name>
<feature type="transmembrane region" description="Helical" evidence="2">
    <location>
        <begin position="530"/>
        <end position="549"/>
    </location>
</feature>
<feature type="transmembrane region" description="Helical" evidence="2">
    <location>
        <begin position="90"/>
        <end position="114"/>
    </location>
</feature>
<comment type="similarity">
    <text evidence="1">Belongs to the LIMR family.</text>
</comment>
<dbReference type="EMBL" id="JASPKY010000610">
    <property type="protein sequence ID" value="KAK9688020.1"/>
    <property type="molecule type" value="Genomic_DNA"/>
</dbReference>
<keyword evidence="2" id="KW-0812">Transmembrane</keyword>
<dbReference type="GO" id="GO:0007165">
    <property type="term" value="P:signal transduction"/>
    <property type="evidence" value="ECO:0007669"/>
    <property type="project" value="TreeGrafter"/>
</dbReference>
<comment type="caution">
    <text evidence="3">The sequence shown here is derived from an EMBL/GenBank/DDBJ whole genome shotgun (WGS) entry which is preliminary data.</text>
</comment>
<feature type="transmembrane region" description="Helical" evidence="2">
    <location>
        <begin position="453"/>
        <end position="476"/>
    </location>
</feature>
<evidence type="ECO:0000313" key="4">
    <source>
        <dbReference type="Proteomes" id="UP001458880"/>
    </source>
</evidence>
<dbReference type="PRINTS" id="PR01692">
    <property type="entry name" value="LIPOCALINIMR"/>
</dbReference>
<feature type="transmembrane region" description="Helical" evidence="2">
    <location>
        <begin position="139"/>
        <end position="161"/>
    </location>
</feature>
<reference evidence="3 4" key="1">
    <citation type="journal article" date="2024" name="BMC Genomics">
        <title>De novo assembly and annotation of Popillia japonica's genome with initial clues to its potential as an invasive pest.</title>
        <authorList>
            <person name="Cucini C."/>
            <person name="Boschi S."/>
            <person name="Funari R."/>
            <person name="Cardaioli E."/>
            <person name="Iannotti N."/>
            <person name="Marturano G."/>
            <person name="Paoli F."/>
            <person name="Bruttini M."/>
            <person name="Carapelli A."/>
            <person name="Frati F."/>
            <person name="Nardi F."/>
        </authorList>
    </citation>
    <scope>NUCLEOTIDE SEQUENCE [LARGE SCALE GENOMIC DNA]</scope>
    <source>
        <strain evidence="3">DMR45628</strain>
    </source>
</reference>
<protein>
    <submittedName>
        <fullName evidence="3">LMBR1-like membrane protein</fullName>
    </submittedName>
</protein>
<feature type="transmembrane region" description="Helical" evidence="2">
    <location>
        <begin position="405"/>
        <end position="432"/>
    </location>
</feature>
<evidence type="ECO:0000313" key="3">
    <source>
        <dbReference type="EMBL" id="KAK9688020.1"/>
    </source>
</evidence>
<dbReference type="Pfam" id="PF04791">
    <property type="entry name" value="LMBR1"/>
    <property type="match status" value="2"/>
</dbReference>
<dbReference type="PANTHER" id="PTHR12625">
    <property type="entry name" value="LIPOCALIN-1 INTERACTING MEMBRANE RECEPTOR LIMR"/>
    <property type="match status" value="1"/>
</dbReference>
<dbReference type="Proteomes" id="UP001458880">
    <property type="component" value="Unassembled WGS sequence"/>
</dbReference>
<feature type="transmembrane region" description="Helical" evidence="2">
    <location>
        <begin position="49"/>
        <end position="69"/>
    </location>
</feature>
<keyword evidence="4" id="KW-1185">Reference proteome</keyword>
<feature type="transmembrane region" description="Helical" evidence="2">
    <location>
        <begin position="364"/>
        <end position="385"/>
    </location>
</feature>
<organism evidence="3 4">
    <name type="scientific">Popillia japonica</name>
    <name type="common">Japanese beetle</name>
    <dbReference type="NCBI Taxonomy" id="7064"/>
    <lineage>
        <taxon>Eukaryota</taxon>
        <taxon>Metazoa</taxon>
        <taxon>Ecdysozoa</taxon>
        <taxon>Arthropoda</taxon>
        <taxon>Hexapoda</taxon>
        <taxon>Insecta</taxon>
        <taxon>Pterygota</taxon>
        <taxon>Neoptera</taxon>
        <taxon>Endopterygota</taxon>
        <taxon>Coleoptera</taxon>
        <taxon>Polyphaga</taxon>
        <taxon>Scarabaeiformia</taxon>
        <taxon>Scarabaeidae</taxon>
        <taxon>Rutelinae</taxon>
        <taxon>Popillia</taxon>
    </lineage>
</organism>
<dbReference type="GO" id="GO:0004888">
    <property type="term" value="F:transmembrane signaling receptor activity"/>
    <property type="evidence" value="ECO:0007669"/>
    <property type="project" value="TreeGrafter"/>
</dbReference>
<gene>
    <name evidence="3" type="ORF">QE152_g35828</name>
</gene>
<feature type="transmembrane region" description="Helical" evidence="2">
    <location>
        <begin position="496"/>
        <end position="518"/>
    </location>
</feature>
<dbReference type="GO" id="GO:0005886">
    <property type="term" value="C:plasma membrane"/>
    <property type="evidence" value="ECO:0007669"/>
    <property type="project" value="TreeGrafter"/>
</dbReference>
<dbReference type="InterPro" id="IPR008075">
    <property type="entry name" value="LIMR"/>
</dbReference>
<dbReference type="AlphaFoldDB" id="A0AAW1IE39"/>
<accession>A0AAW1IE39</accession>
<evidence type="ECO:0000256" key="2">
    <source>
        <dbReference type="SAM" id="Phobius"/>
    </source>
</evidence>
<keyword evidence="2" id="KW-1133">Transmembrane helix</keyword>
<evidence type="ECO:0000256" key="1">
    <source>
        <dbReference type="ARBA" id="ARBA00010487"/>
    </source>
</evidence>
<sequence length="565" mass="64405">MMMDGTIMNQALDEFALLLQQQQMDIEDETTTTTDLREQIFHNNVREQIIFLLLFILLYLSSFALLGRYKRRGREDYYSSDEDEVMVYRISTWLCTFSLAVSIGAVLLLPISIISNEVLIIYPNSYYVKWLNSSLIQGLWNYVFLFSFLSLFVLLPFAYLFTESEGLFGHRKKLIARAYETFVVLALLSLALFGLTYVISALIDKEKSSIQTVLDLWNLWSYHLPFLYSCISFLGVLMLLVCTPLGFVRLFDVVGKYLIKPQFLRDINEEYFACALEEESLRRRLKHAQATGNSYVSPVPMSLLVVDYYEPIRAANDEYNLPGSLLRLRNGELQSGLSVRLTEMENKRKLLDKQRKTSSLRRNLVYPVAMILLIGLTGITVLIVVHNTIELLIGIRALPLSSRQFTLGISSLSMLGPLGAALEIILILYLIVTSSIGLYSSPPMYKIRPRAHCTPFNLIIGNCTLVLILSSALPLLAKILGITNFDLLGDFGSIEWLGNFKIVLLYNLVFAGAATLCLVNKFTAKVRRELYARGFNCIYLIYMYVPPLIQTMRRECRCFNKLLCS</sequence>
<proteinExistence type="inferred from homology"/>
<dbReference type="PANTHER" id="PTHR12625:SF0">
    <property type="entry name" value="PROTEIN LILIPOD"/>
    <property type="match status" value="1"/>
</dbReference>
<feature type="transmembrane region" description="Helical" evidence="2">
    <location>
        <begin position="226"/>
        <end position="251"/>
    </location>
</feature>
<keyword evidence="2" id="KW-0472">Membrane</keyword>